<evidence type="ECO:0000313" key="3">
    <source>
        <dbReference type="Proteomes" id="UP000094112"/>
    </source>
</evidence>
<keyword evidence="3" id="KW-1185">Reference proteome</keyword>
<accession>A0A1E3P1E3</accession>
<keyword evidence="1" id="KW-0812">Transmembrane</keyword>
<protein>
    <submittedName>
        <fullName evidence="2">Uncharacterized protein</fullName>
    </submittedName>
</protein>
<dbReference type="GeneID" id="30200861"/>
<feature type="transmembrane region" description="Helical" evidence="1">
    <location>
        <begin position="60"/>
        <end position="81"/>
    </location>
</feature>
<keyword evidence="1" id="KW-0472">Membrane</keyword>
<proteinExistence type="predicted"/>
<sequence>MPVFPPVIGISQLAAPALSTVIFTHGVNSWAALPALLEKGIDNTSISFWISKYSEISGRLTVAALLGSIGFGIRAATHLPFESFSRFYYLLGSISSVGYLLFVPYFKYKMRKISEYNETINSESTDPRSDIRFGLKVHFVSSIFDIAGASFFWYGLYNAIHLR</sequence>
<dbReference type="AlphaFoldDB" id="A0A1E3P1E3"/>
<organism evidence="2 3">
    <name type="scientific">Wickerhamomyces anomalus (strain ATCC 58044 / CBS 1984 / NCYC 433 / NRRL Y-366-8)</name>
    <name type="common">Yeast</name>
    <name type="synonym">Hansenula anomala</name>
    <dbReference type="NCBI Taxonomy" id="683960"/>
    <lineage>
        <taxon>Eukaryota</taxon>
        <taxon>Fungi</taxon>
        <taxon>Dikarya</taxon>
        <taxon>Ascomycota</taxon>
        <taxon>Saccharomycotina</taxon>
        <taxon>Saccharomycetes</taxon>
        <taxon>Phaffomycetales</taxon>
        <taxon>Wickerhamomycetaceae</taxon>
        <taxon>Wickerhamomyces</taxon>
    </lineage>
</organism>
<evidence type="ECO:0000313" key="2">
    <source>
        <dbReference type="EMBL" id="ODQ59306.1"/>
    </source>
</evidence>
<dbReference type="EMBL" id="KV454211">
    <property type="protein sequence ID" value="ODQ59306.1"/>
    <property type="molecule type" value="Genomic_DNA"/>
</dbReference>
<feature type="transmembrane region" description="Helical" evidence="1">
    <location>
        <begin position="87"/>
        <end position="106"/>
    </location>
</feature>
<dbReference type="Proteomes" id="UP000094112">
    <property type="component" value="Unassembled WGS sequence"/>
</dbReference>
<dbReference type="RefSeq" id="XP_019038513.1">
    <property type="nucleotide sequence ID" value="XM_019183615.1"/>
</dbReference>
<reference evidence="2 3" key="1">
    <citation type="journal article" date="2016" name="Proc. Natl. Acad. Sci. U.S.A.">
        <title>Comparative genomics of biotechnologically important yeasts.</title>
        <authorList>
            <person name="Riley R."/>
            <person name="Haridas S."/>
            <person name="Wolfe K.H."/>
            <person name="Lopes M.R."/>
            <person name="Hittinger C.T."/>
            <person name="Goeker M."/>
            <person name="Salamov A.A."/>
            <person name="Wisecaver J.H."/>
            <person name="Long T.M."/>
            <person name="Calvey C.H."/>
            <person name="Aerts A.L."/>
            <person name="Barry K.W."/>
            <person name="Choi C."/>
            <person name="Clum A."/>
            <person name="Coughlan A.Y."/>
            <person name="Deshpande S."/>
            <person name="Douglass A.P."/>
            <person name="Hanson S.J."/>
            <person name="Klenk H.-P."/>
            <person name="LaButti K.M."/>
            <person name="Lapidus A."/>
            <person name="Lindquist E.A."/>
            <person name="Lipzen A.M."/>
            <person name="Meier-Kolthoff J.P."/>
            <person name="Ohm R.A."/>
            <person name="Otillar R.P."/>
            <person name="Pangilinan J.L."/>
            <person name="Peng Y."/>
            <person name="Rokas A."/>
            <person name="Rosa C.A."/>
            <person name="Scheuner C."/>
            <person name="Sibirny A.A."/>
            <person name="Slot J.C."/>
            <person name="Stielow J.B."/>
            <person name="Sun H."/>
            <person name="Kurtzman C.P."/>
            <person name="Blackwell M."/>
            <person name="Grigoriev I.V."/>
            <person name="Jeffries T.W."/>
        </authorList>
    </citation>
    <scope>NUCLEOTIDE SEQUENCE [LARGE SCALE GENOMIC DNA]</scope>
    <source>
        <strain evidence="3">ATCC 58044 / CBS 1984 / NCYC 433 / NRRL Y-366-8</strain>
    </source>
</reference>
<evidence type="ECO:0000256" key="1">
    <source>
        <dbReference type="SAM" id="Phobius"/>
    </source>
</evidence>
<gene>
    <name evidence="2" type="ORF">WICANDRAFT_63802</name>
</gene>
<feature type="transmembrane region" description="Helical" evidence="1">
    <location>
        <begin position="137"/>
        <end position="157"/>
    </location>
</feature>
<dbReference type="OrthoDB" id="3977947at2759"/>
<keyword evidence="1" id="KW-1133">Transmembrane helix</keyword>
<name>A0A1E3P1E3_WICAA</name>